<proteinExistence type="predicted"/>
<name>A0A0M3J2Z2_ANISI</name>
<dbReference type="AlphaFoldDB" id="A0A0M3J2Z2"/>
<sequence>MFASFYEKKFINIPSRETLIRTIEREYHCCGFETSEEYWNYTHFLHVRLISSISQFEYDSFLSYLQTDWALTAYRETGLLYAYPPNCCENCFLEATNISLTISTIIWQPEHLGILKDSLGNITLNGTKCNFEVDDLQTKQLYTLCAYTALMFLLSGSVCVCVCMRNFCQWITEGVDEEKYIEELQAGRQLRDKLRNRKRMLSEDSNLTNTTAIGAGNFHNRLATRAQMTRYVPAHKAKPDRSRCGCTKGEVQNNS</sequence>
<dbReference type="WBParaSite" id="ASIM_0000190401-mRNA-1">
    <property type="protein sequence ID" value="ASIM_0000190401-mRNA-1"/>
    <property type="gene ID" value="ASIM_0000190401"/>
</dbReference>
<evidence type="ECO:0000313" key="2">
    <source>
        <dbReference type="Proteomes" id="UP000267096"/>
    </source>
</evidence>
<reference evidence="1 2" key="2">
    <citation type="submission" date="2018-11" db="EMBL/GenBank/DDBJ databases">
        <authorList>
            <consortium name="Pathogen Informatics"/>
        </authorList>
    </citation>
    <scope>NUCLEOTIDE SEQUENCE [LARGE SCALE GENOMIC DNA]</scope>
</reference>
<accession>A0A0M3J2Z2</accession>
<evidence type="ECO:0000313" key="3">
    <source>
        <dbReference type="WBParaSite" id="ASIM_0000190401-mRNA-1"/>
    </source>
</evidence>
<gene>
    <name evidence="1" type="ORF">ASIM_LOCUS1775</name>
</gene>
<dbReference type="Proteomes" id="UP000267096">
    <property type="component" value="Unassembled WGS sequence"/>
</dbReference>
<evidence type="ECO:0000313" key="1">
    <source>
        <dbReference type="EMBL" id="VDK19233.1"/>
    </source>
</evidence>
<dbReference type="OrthoDB" id="10521386at2759"/>
<dbReference type="EMBL" id="UYRR01002056">
    <property type="protein sequence ID" value="VDK19233.1"/>
    <property type="molecule type" value="Genomic_DNA"/>
</dbReference>
<protein>
    <submittedName>
        <fullName evidence="1 3">Uncharacterized protein</fullName>
    </submittedName>
</protein>
<keyword evidence="2" id="KW-1185">Reference proteome</keyword>
<organism evidence="3">
    <name type="scientific">Anisakis simplex</name>
    <name type="common">Herring worm</name>
    <dbReference type="NCBI Taxonomy" id="6269"/>
    <lineage>
        <taxon>Eukaryota</taxon>
        <taxon>Metazoa</taxon>
        <taxon>Ecdysozoa</taxon>
        <taxon>Nematoda</taxon>
        <taxon>Chromadorea</taxon>
        <taxon>Rhabditida</taxon>
        <taxon>Spirurina</taxon>
        <taxon>Ascaridomorpha</taxon>
        <taxon>Ascaridoidea</taxon>
        <taxon>Anisakidae</taxon>
        <taxon>Anisakis</taxon>
        <taxon>Anisakis simplex complex</taxon>
    </lineage>
</organism>
<reference evidence="3" key="1">
    <citation type="submission" date="2017-02" db="UniProtKB">
        <authorList>
            <consortium name="WormBaseParasite"/>
        </authorList>
    </citation>
    <scope>IDENTIFICATION</scope>
</reference>